<gene>
    <name evidence="6" type="ORF">HNP71_001510</name>
</gene>
<keyword evidence="7" id="KW-1185">Reference proteome</keyword>
<comment type="caution">
    <text evidence="6">The sequence shown here is derived from an EMBL/GenBank/DDBJ whole genome shotgun (WGS) entry which is preliminary data.</text>
</comment>
<accession>A0A840VNV7</accession>
<dbReference type="InterPro" id="IPR036390">
    <property type="entry name" value="WH_DNA-bd_sf"/>
</dbReference>
<evidence type="ECO:0000256" key="3">
    <source>
        <dbReference type="ARBA" id="ARBA00023125"/>
    </source>
</evidence>
<evidence type="ECO:0000313" key="6">
    <source>
        <dbReference type="EMBL" id="MBB5373251.1"/>
    </source>
</evidence>
<dbReference type="SUPFAM" id="SSF46785">
    <property type="entry name" value="Winged helix' DNA-binding domain"/>
    <property type="match status" value="1"/>
</dbReference>
<dbReference type="Proteomes" id="UP000553706">
    <property type="component" value="Unassembled WGS sequence"/>
</dbReference>
<dbReference type="InterPro" id="IPR000847">
    <property type="entry name" value="LysR_HTH_N"/>
</dbReference>
<evidence type="ECO:0000256" key="1">
    <source>
        <dbReference type="ARBA" id="ARBA00009437"/>
    </source>
</evidence>
<evidence type="ECO:0000256" key="2">
    <source>
        <dbReference type="ARBA" id="ARBA00023015"/>
    </source>
</evidence>
<dbReference type="GO" id="GO:0003700">
    <property type="term" value="F:DNA-binding transcription factor activity"/>
    <property type="evidence" value="ECO:0007669"/>
    <property type="project" value="InterPro"/>
</dbReference>
<dbReference type="Gene3D" id="1.10.10.10">
    <property type="entry name" value="Winged helix-like DNA-binding domain superfamily/Winged helix DNA-binding domain"/>
    <property type="match status" value="1"/>
</dbReference>
<dbReference type="InterPro" id="IPR005119">
    <property type="entry name" value="LysR_subst-bd"/>
</dbReference>
<dbReference type="PROSITE" id="PS50931">
    <property type="entry name" value="HTH_LYSR"/>
    <property type="match status" value="1"/>
</dbReference>
<feature type="domain" description="HTH lysR-type" evidence="5">
    <location>
        <begin position="7"/>
        <end position="65"/>
    </location>
</feature>
<dbReference type="Gene3D" id="3.40.190.10">
    <property type="entry name" value="Periplasmic binding protein-like II"/>
    <property type="match status" value="2"/>
</dbReference>
<reference evidence="6 7" key="1">
    <citation type="submission" date="2020-08" db="EMBL/GenBank/DDBJ databases">
        <title>Genomic Encyclopedia of Type Strains, Phase IV (KMG-IV): sequencing the most valuable type-strain genomes for metagenomic binning, comparative biology and taxonomic classification.</title>
        <authorList>
            <person name="Goeker M."/>
        </authorList>
    </citation>
    <scope>NUCLEOTIDE SEQUENCE [LARGE SCALE GENOMIC DNA]</scope>
    <source>
        <strain evidence="6 7">DSM 27026</strain>
    </source>
</reference>
<protein>
    <submittedName>
        <fullName evidence="6">DNA-binding transcriptional LysR family regulator</fullName>
    </submittedName>
</protein>
<name>A0A840VNV7_9PROT</name>
<proteinExistence type="inferred from homology"/>
<dbReference type="AlphaFoldDB" id="A0A840VNV7"/>
<dbReference type="SUPFAM" id="SSF53850">
    <property type="entry name" value="Periplasmic binding protein-like II"/>
    <property type="match status" value="1"/>
</dbReference>
<dbReference type="Pfam" id="PF03466">
    <property type="entry name" value="LysR_substrate"/>
    <property type="match status" value="1"/>
</dbReference>
<evidence type="ECO:0000259" key="5">
    <source>
        <dbReference type="PROSITE" id="PS50931"/>
    </source>
</evidence>
<keyword evidence="2" id="KW-0805">Transcription regulation</keyword>
<evidence type="ECO:0000256" key="4">
    <source>
        <dbReference type="ARBA" id="ARBA00023163"/>
    </source>
</evidence>
<evidence type="ECO:0000313" key="7">
    <source>
        <dbReference type="Proteomes" id="UP000553706"/>
    </source>
</evidence>
<dbReference type="PANTHER" id="PTHR30579">
    <property type="entry name" value="TRANSCRIPTIONAL REGULATOR"/>
    <property type="match status" value="1"/>
</dbReference>
<dbReference type="PRINTS" id="PR00039">
    <property type="entry name" value="HTHLYSR"/>
</dbReference>
<sequence length="299" mass="32877">MSLPHGLDPDLLRAFVYVAEEQSFTRAGQRVGRTQAAISMQMQKLETMLGKTLLHRGRGEGIELTPHGVYLLGRARELLALNDDIWRNFQAPAISGKVCLGTPDDYALQFLPEALRRFAESYPAVEVEVVCLPSNELMERLKAGRLDLTLVSEGHETKNWPAEPLISGPLVWVTSQRFAPHKQDPLPLALAEHDCAWRRATTRALDKSGRRYRIAYVSGSATGSLVPVMAGLAVTCAIASPLPEGVRVLSAQEEGLPELPDFSVLMMKGKNPPQPVTDRLAEHIVEAAAREAQKSGWRS</sequence>
<dbReference type="InterPro" id="IPR050176">
    <property type="entry name" value="LTTR"/>
</dbReference>
<comment type="similarity">
    <text evidence="1">Belongs to the LysR transcriptional regulatory family.</text>
</comment>
<organism evidence="6 7">
    <name type="scientific">Acidocella aromatica</name>
    <dbReference type="NCBI Taxonomy" id="1303579"/>
    <lineage>
        <taxon>Bacteria</taxon>
        <taxon>Pseudomonadati</taxon>
        <taxon>Pseudomonadota</taxon>
        <taxon>Alphaproteobacteria</taxon>
        <taxon>Acetobacterales</taxon>
        <taxon>Acidocellaceae</taxon>
        <taxon>Acidocella</taxon>
    </lineage>
</organism>
<dbReference type="RefSeq" id="WP_183266262.1">
    <property type="nucleotide sequence ID" value="NZ_JACHFJ010000005.1"/>
</dbReference>
<keyword evidence="3 6" id="KW-0238">DNA-binding</keyword>
<dbReference type="GO" id="GO:0003677">
    <property type="term" value="F:DNA binding"/>
    <property type="evidence" value="ECO:0007669"/>
    <property type="project" value="UniProtKB-KW"/>
</dbReference>
<keyword evidence="4" id="KW-0804">Transcription</keyword>
<dbReference type="PANTHER" id="PTHR30579:SF7">
    <property type="entry name" value="HTH-TYPE TRANSCRIPTIONAL REGULATOR LRHA-RELATED"/>
    <property type="match status" value="1"/>
</dbReference>
<dbReference type="EMBL" id="JACHFJ010000005">
    <property type="protein sequence ID" value="MBB5373251.1"/>
    <property type="molecule type" value="Genomic_DNA"/>
</dbReference>
<dbReference type="Pfam" id="PF00126">
    <property type="entry name" value="HTH_1"/>
    <property type="match status" value="1"/>
</dbReference>
<dbReference type="InterPro" id="IPR036388">
    <property type="entry name" value="WH-like_DNA-bd_sf"/>
</dbReference>